<dbReference type="STRING" id="735517.SAMN05444272_4107"/>
<dbReference type="InterPro" id="IPR036097">
    <property type="entry name" value="HisK_dim/P_sf"/>
</dbReference>
<dbReference type="SMART" id="SM00387">
    <property type="entry name" value="HATPase_c"/>
    <property type="match status" value="1"/>
</dbReference>
<feature type="transmembrane region" description="Helical" evidence="5">
    <location>
        <begin position="119"/>
        <end position="136"/>
    </location>
</feature>
<comment type="catalytic activity">
    <reaction evidence="1">
        <text>ATP + protein L-histidine = ADP + protein N-phospho-L-histidine.</text>
        <dbReference type="EC" id="2.7.13.3"/>
    </reaction>
</comment>
<dbReference type="GO" id="GO:0000155">
    <property type="term" value="F:phosphorelay sensor kinase activity"/>
    <property type="evidence" value="ECO:0007669"/>
    <property type="project" value="InterPro"/>
</dbReference>
<dbReference type="InterPro" id="IPR003594">
    <property type="entry name" value="HATPase_dom"/>
</dbReference>
<evidence type="ECO:0000256" key="3">
    <source>
        <dbReference type="ARBA" id="ARBA00022553"/>
    </source>
</evidence>
<gene>
    <name evidence="7" type="ORF">SAMN05444272_4107</name>
</gene>
<keyword evidence="5" id="KW-0472">Membrane</keyword>
<dbReference type="SUPFAM" id="SSF55874">
    <property type="entry name" value="ATPase domain of HSP90 chaperone/DNA topoisomerase II/histidine kinase"/>
    <property type="match status" value="1"/>
</dbReference>
<dbReference type="SMART" id="SM00388">
    <property type="entry name" value="HisKA"/>
    <property type="match status" value="1"/>
</dbReference>
<feature type="domain" description="Histidine kinase" evidence="6">
    <location>
        <begin position="259"/>
        <end position="485"/>
    </location>
</feature>
<dbReference type="EMBL" id="FRBW01000006">
    <property type="protein sequence ID" value="SHN11581.1"/>
    <property type="molecule type" value="Genomic_DNA"/>
</dbReference>
<feature type="transmembrane region" description="Helical" evidence="5">
    <location>
        <begin position="148"/>
        <end position="170"/>
    </location>
</feature>
<keyword evidence="3" id="KW-0597">Phosphoprotein</keyword>
<dbReference type="InterPro" id="IPR003661">
    <property type="entry name" value="HisK_dim/P_dom"/>
</dbReference>
<dbReference type="Pfam" id="PF00512">
    <property type="entry name" value="HisKA"/>
    <property type="match status" value="1"/>
</dbReference>
<feature type="region of interest" description="Disordered" evidence="4">
    <location>
        <begin position="451"/>
        <end position="473"/>
    </location>
</feature>
<keyword evidence="7" id="KW-0808">Transferase</keyword>
<feature type="transmembrane region" description="Helical" evidence="5">
    <location>
        <begin position="91"/>
        <end position="113"/>
    </location>
</feature>
<feature type="transmembrane region" description="Helical" evidence="5">
    <location>
        <begin position="190"/>
        <end position="211"/>
    </location>
</feature>
<dbReference type="InterPro" id="IPR036890">
    <property type="entry name" value="HATPase_C_sf"/>
</dbReference>
<evidence type="ECO:0000259" key="6">
    <source>
        <dbReference type="PROSITE" id="PS50109"/>
    </source>
</evidence>
<evidence type="ECO:0000256" key="4">
    <source>
        <dbReference type="SAM" id="MobiDB-lite"/>
    </source>
</evidence>
<dbReference type="RefSeq" id="WP_235860666.1">
    <property type="nucleotide sequence ID" value="NZ_FRBW01000006.1"/>
</dbReference>
<feature type="transmembrane region" description="Helical" evidence="5">
    <location>
        <begin position="37"/>
        <end position="54"/>
    </location>
</feature>
<evidence type="ECO:0000313" key="8">
    <source>
        <dbReference type="Proteomes" id="UP000186002"/>
    </source>
</evidence>
<keyword evidence="5" id="KW-0812">Transmembrane</keyword>
<dbReference type="Pfam" id="PF02518">
    <property type="entry name" value="HATPase_c"/>
    <property type="match status" value="1"/>
</dbReference>
<protein>
    <recommendedName>
        <fullName evidence="2">histidine kinase</fullName>
        <ecNumber evidence="2">2.7.13.3</ecNumber>
    </recommendedName>
</protein>
<dbReference type="SUPFAM" id="SSF47384">
    <property type="entry name" value="Homodimeric domain of signal transducing histidine kinase"/>
    <property type="match status" value="1"/>
</dbReference>
<dbReference type="Proteomes" id="UP000186002">
    <property type="component" value="Unassembled WGS sequence"/>
</dbReference>
<evidence type="ECO:0000256" key="2">
    <source>
        <dbReference type="ARBA" id="ARBA00012438"/>
    </source>
</evidence>
<dbReference type="PRINTS" id="PR00344">
    <property type="entry name" value="BCTRLSENSOR"/>
</dbReference>
<organism evidence="7 8">
    <name type="scientific">Roseibium suaedae</name>
    <dbReference type="NCBI Taxonomy" id="735517"/>
    <lineage>
        <taxon>Bacteria</taxon>
        <taxon>Pseudomonadati</taxon>
        <taxon>Pseudomonadota</taxon>
        <taxon>Alphaproteobacteria</taxon>
        <taxon>Hyphomicrobiales</taxon>
        <taxon>Stappiaceae</taxon>
        <taxon>Roseibium</taxon>
    </lineage>
</organism>
<evidence type="ECO:0000313" key="7">
    <source>
        <dbReference type="EMBL" id="SHN11581.1"/>
    </source>
</evidence>
<feature type="transmembrane region" description="Helical" evidence="5">
    <location>
        <begin position="6"/>
        <end position="25"/>
    </location>
</feature>
<accession>A0A1M7P4R3</accession>
<dbReference type="PANTHER" id="PTHR43547">
    <property type="entry name" value="TWO-COMPONENT HISTIDINE KINASE"/>
    <property type="match status" value="1"/>
</dbReference>
<keyword evidence="5" id="KW-1133">Transmembrane helix</keyword>
<proteinExistence type="predicted"/>
<dbReference type="EC" id="2.7.13.3" evidence="2"/>
<dbReference type="PANTHER" id="PTHR43547:SF2">
    <property type="entry name" value="HYBRID SIGNAL TRANSDUCTION HISTIDINE KINASE C"/>
    <property type="match status" value="1"/>
</dbReference>
<keyword evidence="8" id="KW-1185">Reference proteome</keyword>
<dbReference type="Gene3D" id="1.10.287.130">
    <property type="match status" value="1"/>
</dbReference>
<keyword evidence="7" id="KW-0418">Kinase</keyword>
<sequence>MLDLKTLLIMEFCTTALQAVAWLLAWRAWRQIYELKVVAAGFLAIAFGLLLLIQRGPDPALWRILTDNTVIKIGVVLLADGLTRFLGQPRCLRFGVFCLVAHFLCVGASLLLAPQALSIRIHASTIFTLALMAVMIRTLVQDRSQPAFLRWITIALLAEYMGASVLQSALVYLYPATVGNGPILSNINSWYFFQGHLFLLGFFLCLLFMVGMRLSMDLRDRNSALAREIAERRRLESELSASLDAEKAARQEQRQLMHMVSHEFRTPLAAIRYAGEMLDVMLERPQEAVAKRLRAIEDAVSRMTMLIDRFLASERQGEGLLKVEKIDTLALTEQVQNHFDLVALGWRLHFTRVESLEDYWADAEMLRTVVVNLVDNALKYSPPETKVDIALFVRNNLLIIEVSDQGIGVPAGEQSHIGRRFFRASNTRATSGSGLGLHTCQQLLNYHNGSLSLRPRGGTGTESSSETGPDAGMGTVATVRLPLSGLLSGQSWQHVETATS</sequence>
<dbReference type="InterPro" id="IPR005467">
    <property type="entry name" value="His_kinase_dom"/>
</dbReference>
<evidence type="ECO:0000256" key="1">
    <source>
        <dbReference type="ARBA" id="ARBA00000085"/>
    </source>
</evidence>
<name>A0A1M7P4R3_9HYPH</name>
<evidence type="ECO:0000256" key="5">
    <source>
        <dbReference type="SAM" id="Phobius"/>
    </source>
</evidence>
<dbReference type="PROSITE" id="PS50109">
    <property type="entry name" value="HIS_KIN"/>
    <property type="match status" value="1"/>
</dbReference>
<dbReference type="CDD" id="cd00082">
    <property type="entry name" value="HisKA"/>
    <property type="match status" value="1"/>
</dbReference>
<dbReference type="AlphaFoldDB" id="A0A1M7P4R3"/>
<reference evidence="7 8" key="1">
    <citation type="submission" date="2016-11" db="EMBL/GenBank/DDBJ databases">
        <authorList>
            <person name="Jaros S."/>
            <person name="Januszkiewicz K."/>
            <person name="Wedrychowicz H."/>
        </authorList>
    </citation>
    <scope>NUCLEOTIDE SEQUENCE [LARGE SCALE GENOMIC DNA]</scope>
    <source>
        <strain evidence="7 8">DSM 22153</strain>
    </source>
</reference>
<dbReference type="Gene3D" id="3.30.565.10">
    <property type="entry name" value="Histidine kinase-like ATPase, C-terminal domain"/>
    <property type="match status" value="1"/>
</dbReference>
<dbReference type="InterPro" id="IPR004358">
    <property type="entry name" value="Sig_transdc_His_kin-like_C"/>
</dbReference>